<dbReference type="InterPro" id="IPR023750">
    <property type="entry name" value="RbsD-like_sf"/>
</dbReference>
<dbReference type="InterPro" id="IPR050443">
    <property type="entry name" value="RbsD/FucU_mutarotase"/>
</dbReference>
<comment type="catalytic activity">
    <reaction evidence="3">
        <text>alpha-L-fucose = beta-L-fucose</text>
        <dbReference type="Rhea" id="RHEA:25580"/>
        <dbReference type="ChEBI" id="CHEBI:42548"/>
        <dbReference type="ChEBI" id="CHEBI:42589"/>
        <dbReference type="EC" id="5.1.3.29"/>
    </reaction>
</comment>
<evidence type="ECO:0000256" key="3">
    <source>
        <dbReference type="ARBA" id="ARBA00036324"/>
    </source>
</evidence>
<dbReference type="Gene3D" id="3.40.1650.10">
    <property type="entry name" value="RbsD-like domain"/>
    <property type="match status" value="1"/>
</dbReference>
<protein>
    <submittedName>
        <fullName evidence="4">Ribose ABC transporter</fullName>
    </submittedName>
</protein>
<evidence type="ECO:0000256" key="2">
    <source>
        <dbReference type="ARBA" id="ARBA00023235"/>
    </source>
</evidence>
<gene>
    <name evidence="4" type="ORF">IC608_17220</name>
</gene>
<proteinExistence type="predicted"/>
<keyword evidence="2" id="KW-0413">Isomerase</keyword>
<dbReference type="GO" id="GO:0042806">
    <property type="term" value="F:fucose binding"/>
    <property type="evidence" value="ECO:0007669"/>
    <property type="project" value="TreeGrafter"/>
</dbReference>
<dbReference type="PANTHER" id="PTHR31690:SF4">
    <property type="entry name" value="FUCOSE MUTAROTASE"/>
    <property type="match status" value="1"/>
</dbReference>
<reference evidence="4" key="1">
    <citation type="submission" date="2020-09" db="EMBL/GenBank/DDBJ databases">
        <title>Genome seq and assembly of Devosia sp.</title>
        <authorList>
            <person name="Chhetri G."/>
        </authorList>
    </citation>
    <scope>NUCLEOTIDE SEQUENCE</scope>
    <source>
        <strain evidence="4">PTR5</strain>
    </source>
</reference>
<dbReference type="InterPro" id="IPR007721">
    <property type="entry name" value="RbsD_FucU"/>
</dbReference>
<dbReference type="GO" id="GO:0006004">
    <property type="term" value="P:fucose metabolic process"/>
    <property type="evidence" value="ECO:0007669"/>
    <property type="project" value="TreeGrafter"/>
</dbReference>
<comment type="catalytic activity">
    <reaction evidence="1">
        <text>beta-D-ribopyranose = beta-D-ribofuranose</text>
        <dbReference type="Rhea" id="RHEA:25432"/>
        <dbReference type="ChEBI" id="CHEBI:27476"/>
        <dbReference type="ChEBI" id="CHEBI:47002"/>
        <dbReference type="EC" id="5.4.99.62"/>
    </reaction>
</comment>
<accession>A0A927FY08</accession>
<dbReference type="AlphaFoldDB" id="A0A927FY08"/>
<dbReference type="GO" id="GO:0062193">
    <property type="term" value="F:D-ribose pyranase activity"/>
    <property type="evidence" value="ECO:0007669"/>
    <property type="project" value="UniProtKB-EC"/>
</dbReference>
<dbReference type="EMBL" id="JACYFU010000006">
    <property type="protein sequence ID" value="MBD8067214.1"/>
    <property type="molecule type" value="Genomic_DNA"/>
</dbReference>
<organism evidence="4 5">
    <name type="scientific">Devosia oryzisoli</name>
    <dbReference type="NCBI Taxonomy" id="2774138"/>
    <lineage>
        <taxon>Bacteria</taxon>
        <taxon>Pseudomonadati</taxon>
        <taxon>Pseudomonadota</taxon>
        <taxon>Alphaproteobacteria</taxon>
        <taxon>Hyphomicrobiales</taxon>
        <taxon>Devosiaceae</taxon>
        <taxon>Devosia</taxon>
    </lineage>
</organism>
<dbReference type="PANTHER" id="PTHR31690">
    <property type="entry name" value="FUCOSE MUTAROTASE"/>
    <property type="match status" value="1"/>
</dbReference>
<evidence type="ECO:0000313" key="4">
    <source>
        <dbReference type="EMBL" id="MBD8067214.1"/>
    </source>
</evidence>
<dbReference type="GO" id="GO:0036373">
    <property type="term" value="F:L-fucose mutarotase activity"/>
    <property type="evidence" value="ECO:0007669"/>
    <property type="project" value="UniProtKB-EC"/>
</dbReference>
<comment type="caution">
    <text evidence="4">The sequence shown here is derived from an EMBL/GenBank/DDBJ whole genome shotgun (WGS) entry which is preliminary data.</text>
</comment>
<sequence length="145" mass="16202">MLKSLPPLLGPDLLYILRAMGHGDEIVLVDANYPAEFAGPDVVRLDGHSVTDVLDAVLTVLPLDEFVEEAAIGMQVVDAPNQRERIYEEFERIVRHHEPRMGFSTIERFAFYERARNAAAIVQTGESRLYGNIILKKGIIRPSAS</sequence>
<dbReference type="RefSeq" id="WP_191778088.1">
    <property type="nucleotide sequence ID" value="NZ_JACYFU010000006.1"/>
</dbReference>
<evidence type="ECO:0000256" key="1">
    <source>
        <dbReference type="ARBA" id="ARBA00000223"/>
    </source>
</evidence>
<dbReference type="Proteomes" id="UP000654108">
    <property type="component" value="Unassembled WGS sequence"/>
</dbReference>
<evidence type="ECO:0000313" key="5">
    <source>
        <dbReference type="Proteomes" id="UP000654108"/>
    </source>
</evidence>
<dbReference type="SUPFAM" id="SSF102546">
    <property type="entry name" value="RbsD-like"/>
    <property type="match status" value="1"/>
</dbReference>
<dbReference type="Pfam" id="PF05025">
    <property type="entry name" value="RbsD_FucU"/>
    <property type="match status" value="1"/>
</dbReference>
<name>A0A927FY08_9HYPH</name>
<keyword evidence="5" id="KW-1185">Reference proteome</keyword>